<dbReference type="EMBL" id="CP011376">
    <property type="protein sequence ID" value="AKG08637.1"/>
    <property type="molecule type" value="Genomic_DNA"/>
</dbReference>
<reference evidence="2 3" key="1">
    <citation type="submission" date="2015-05" db="EMBL/GenBank/DDBJ databases">
        <authorList>
            <person name="Dickey A."/>
            <person name="Clawson M."/>
            <person name="Bono J."/>
            <person name="Loy J.D."/>
        </authorList>
    </citation>
    <scope>NUCLEOTIDE SEQUENCE [LARGE SCALE GENOMIC DNA]</scope>
    <source>
        <strain evidence="2 3">22581</strain>
    </source>
</reference>
<dbReference type="PANTHER" id="PTHR33383">
    <property type="entry name" value="MEMBRANE PROTEIN INSERTION EFFICIENCY FACTOR-RELATED"/>
    <property type="match status" value="1"/>
</dbReference>
<evidence type="ECO:0000256" key="1">
    <source>
        <dbReference type="HAMAP-Rule" id="MF_00386"/>
    </source>
</evidence>
<proteinExistence type="inferred from homology"/>
<protein>
    <recommendedName>
        <fullName evidence="1">Putative membrane protein insertion efficiency factor</fullName>
    </recommendedName>
</protein>
<keyword evidence="1" id="KW-0472">Membrane</keyword>
<dbReference type="Proteomes" id="UP000077465">
    <property type="component" value="Chromosome"/>
</dbReference>
<dbReference type="SMART" id="SM01234">
    <property type="entry name" value="Haemolytic"/>
    <property type="match status" value="1"/>
</dbReference>
<dbReference type="PANTHER" id="PTHR33383:SF1">
    <property type="entry name" value="MEMBRANE PROTEIN INSERTION EFFICIENCY FACTOR-RELATED"/>
    <property type="match status" value="1"/>
</dbReference>
<organism evidence="2 3">
    <name type="scientific">Moraxella bovoculi</name>
    <dbReference type="NCBI Taxonomy" id="386891"/>
    <lineage>
        <taxon>Bacteria</taxon>
        <taxon>Pseudomonadati</taxon>
        <taxon>Pseudomonadota</taxon>
        <taxon>Gammaproteobacteria</taxon>
        <taxon>Moraxellales</taxon>
        <taxon>Moraxellaceae</taxon>
        <taxon>Moraxella</taxon>
    </lineage>
</organism>
<evidence type="ECO:0000313" key="3">
    <source>
        <dbReference type="Proteomes" id="UP000077465"/>
    </source>
</evidence>
<comment type="subcellular location">
    <subcellularLocation>
        <location evidence="1">Cell membrane</location>
        <topology evidence="1">Peripheral membrane protein</topology>
        <orientation evidence="1">Cytoplasmic side</orientation>
    </subcellularLocation>
</comment>
<accession>A0AAC8PXV9</accession>
<keyword evidence="1" id="KW-1003">Cell membrane</keyword>
<dbReference type="InterPro" id="IPR002696">
    <property type="entry name" value="Membr_insert_effic_factor_YidD"/>
</dbReference>
<dbReference type="RefSeq" id="WP_046697361.1">
    <property type="nucleotide sequence ID" value="NZ_CP011376.1"/>
</dbReference>
<comment type="function">
    <text evidence="1">Could be involved in insertion of integral membrane proteins into the membrane.</text>
</comment>
<dbReference type="AlphaFoldDB" id="A0AAC8PXV9"/>
<dbReference type="GO" id="GO:0005886">
    <property type="term" value="C:plasma membrane"/>
    <property type="evidence" value="ECO:0007669"/>
    <property type="project" value="UniProtKB-SubCell"/>
</dbReference>
<dbReference type="Pfam" id="PF01809">
    <property type="entry name" value="YidD"/>
    <property type="match status" value="1"/>
</dbReference>
<dbReference type="HAMAP" id="MF_00386">
    <property type="entry name" value="UPF0161_YidD"/>
    <property type="match status" value="1"/>
</dbReference>
<evidence type="ECO:0000313" key="2">
    <source>
        <dbReference type="EMBL" id="AKG08637.1"/>
    </source>
</evidence>
<comment type="similarity">
    <text evidence="1">Belongs to the UPF0161 family.</text>
</comment>
<name>A0AAC8PXV9_9GAMM</name>
<gene>
    <name evidence="2" type="ORF">AAX06_11390</name>
</gene>
<sequence>MIKHLLLFLIKIYQKAISPMLSARCRYYPTCSHYGRQALMWHGVRRGLPLAVRRVCSCHPWGGSGIDFVPVPMYRYRYDLADDALLIGQTVFLDKFSYAARLNHLMKSG</sequence>
<dbReference type="NCBIfam" id="TIGR00278">
    <property type="entry name" value="membrane protein insertion efficiency factor YidD"/>
    <property type="match status" value="1"/>
</dbReference>